<comment type="catalytic activity">
    <reaction evidence="9">
        <text>L-threonyl-[protein] + ATP = O-phospho-L-threonyl-[protein] + ADP + H(+)</text>
        <dbReference type="Rhea" id="RHEA:46608"/>
        <dbReference type="Rhea" id="RHEA-COMP:11060"/>
        <dbReference type="Rhea" id="RHEA-COMP:11605"/>
        <dbReference type="ChEBI" id="CHEBI:15378"/>
        <dbReference type="ChEBI" id="CHEBI:30013"/>
        <dbReference type="ChEBI" id="CHEBI:30616"/>
        <dbReference type="ChEBI" id="CHEBI:61977"/>
        <dbReference type="ChEBI" id="CHEBI:456216"/>
        <dbReference type="EC" id="2.7.11.1"/>
    </reaction>
    <physiologicalReaction direction="left-to-right" evidence="9">
        <dbReference type="Rhea" id="RHEA:46609"/>
    </physiologicalReaction>
</comment>
<dbReference type="GO" id="GO:0006796">
    <property type="term" value="P:phosphate-containing compound metabolic process"/>
    <property type="evidence" value="ECO:0007669"/>
    <property type="project" value="UniProtKB-ARBA"/>
</dbReference>
<dbReference type="GO" id="GO:0017148">
    <property type="term" value="P:negative regulation of translation"/>
    <property type="evidence" value="ECO:0007669"/>
    <property type="project" value="UniProtKB-KW"/>
</dbReference>
<dbReference type="Proteomes" id="UP000281771">
    <property type="component" value="Unassembled WGS sequence"/>
</dbReference>
<dbReference type="PANTHER" id="PTHR11042">
    <property type="entry name" value="EUKARYOTIC TRANSLATION INITIATION FACTOR 2-ALPHA KINASE EIF2-ALPHA KINASE -RELATED"/>
    <property type="match status" value="1"/>
</dbReference>
<dbReference type="InterPro" id="IPR008271">
    <property type="entry name" value="Ser/Thr_kinase_AS"/>
</dbReference>
<keyword evidence="3" id="KW-0808">Transferase</keyword>
<keyword evidence="2 12" id="KW-0723">Serine/threonine-protein kinase</keyword>
<evidence type="ECO:0000313" key="13">
    <source>
        <dbReference type="Proteomes" id="UP000281771"/>
    </source>
</evidence>
<dbReference type="PROSITE" id="PS00108">
    <property type="entry name" value="PROTEIN_KINASE_ST"/>
    <property type="match status" value="1"/>
</dbReference>
<gene>
    <name evidence="12" type="ORF">EII38_08700</name>
</gene>
<keyword evidence="4" id="KW-0547">Nucleotide-binding</keyword>
<feature type="domain" description="Protein kinase" evidence="11">
    <location>
        <begin position="16"/>
        <end position="257"/>
    </location>
</feature>
<evidence type="ECO:0000256" key="8">
    <source>
        <dbReference type="ARBA" id="ARBA00037982"/>
    </source>
</evidence>
<evidence type="ECO:0000256" key="7">
    <source>
        <dbReference type="ARBA" id="ARBA00023193"/>
    </source>
</evidence>
<dbReference type="PANTHER" id="PTHR11042:SF160">
    <property type="entry name" value="EUKARYOTIC TRANSLATION INITIATION FACTOR 2-ALPHA KINASE 1"/>
    <property type="match status" value="1"/>
</dbReference>
<accession>A0A3P1V968</accession>
<dbReference type="AlphaFoldDB" id="A0A3P1V968"/>
<dbReference type="Gene3D" id="1.10.510.10">
    <property type="entry name" value="Transferase(Phosphotransferase) domain 1"/>
    <property type="match status" value="1"/>
</dbReference>
<protein>
    <recommendedName>
        <fullName evidence="1">non-specific serine/threonine protein kinase</fullName>
        <ecNumber evidence="1">2.7.11.1</ecNumber>
    </recommendedName>
</protein>
<dbReference type="GO" id="GO:0006950">
    <property type="term" value="P:response to stress"/>
    <property type="evidence" value="ECO:0007669"/>
    <property type="project" value="UniProtKB-ARBA"/>
</dbReference>
<evidence type="ECO:0000256" key="10">
    <source>
        <dbReference type="ARBA" id="ARBA00048977"/>
    </source>
</evidence>
<evidence type="ECO:0000256" key="1">
    <source>
        <dbReference type="ARBA" id="ARBA00012513"/>
    </source>
</evidence>
<keyword evidence="6" id="KW-0067">ATP-binding</keyword>
<keyword evidence="13" id="KW-1185">Reference proteome</keyword>
<dbReference type="Pfam" id="PF00069">
    <property type="entry name" value="Pkinase"/>
    <property type="match status" value="1"/>
</dbReference>
<evidence type="ECO:0000256" key="5">
    <source>
        <dbReference type="ARBA" id="ARBA00022777"/>
    </source>
</evidence>
<dbReference type="EC" id="2.7.11.1" evidence="1"/>
<dbReference type="GO" id="GO:0005524">
    <property type="term" value="F:ATP binding"/>
    <property type="evidence" value="ECO:0007669"/>
    <property type="project" value="UniProtKB-KW"/>
</dbReference>
<evidence type="ECO:0000313" key="12">
    <source>
        <dbReference type="EMBL" id="RRD30040.1"/>
    </source>
</evidence>
<evidence type="ECO:0000256" key="6">
    <source>
        <dbReference type="ARBA" id="ARBA00022840"/>
    </source>
</evidence>
<dbReference type="SUPFAM" id="SSF56112">
    <property type="entry name" value="Protein kinase-like (PK-like)"/>
    <property type="match status" value="1"/>
</dbReference>
<dbReference type="RefSeq" id="WP_124777757.1">
    <property type="nucleotide sequence ID" value="NZ_RQZA01000010.1"/>
</dbReference>
<evidence type="ECO:0000259" key="11">
    <source>
        <dbReference type="PROSITE" id="PS50011"/>
    </source>
</evidence>
<dbReference type="GO" id="GO:0004674">
    <property type="term" value="F:protein serine/threonine kinase activity"/>
    <property type="evidence" value="ECO:0007669"/>
    <property type="project" value="UniProtKB-KW"/>
</dbReference>
<dbReference type="EMBL" id="RQZA01000010">
    <property type="protein sequence ID" value="RRD30040.1"/>
    <property type="molecule type" value="Genomic_DNA"/>
</dbReference>
<evidence type="ECO:0000256" key="3">
    <source>
        <dbReference type="ARBA" id="ARBA00022679"/>
    </source>
</evidence>
<dbReference type="PROSITE" id="PS50011">
    <property type="entry name" value="PROTEIN_KINASE_DOM"/>
    <property type="match status" value="1"/>
</dbReference>
<keyword evidence="5 12" id="KW-0418">Kinase</keyword>
<organism evidence="12 13">
    <name type="scientific">Streptococcus minor</name>
    <dbReference type="NCBI Taxonomy" id="229549"/>
    <lineage>
        <taxon>Bacteria</taxon>
        <taxon>Bacillati</taxon>
        <taxon>Bacillota</taxon>
        <taxon>Bacilli</taxon>
        <taxon>Lactobacillales</taxon>
        <taxon>Streptococcaceae</taxon>
        <taxon>Streptococcus</taxon>
    </lineage>
</organism>
<keyword evidence="7" id="KW-0652">Protein synthesis inhibitor</keyword>
<comment type="caution">
    <text evidence="12">The sequence shown here is derived from an EMBL/GenBank/DDBJ whole genome shotgun (WGS) entry which is preliminary data.</text>
</comment>
<comment type="similarity">
    <text evidence="8">Belongs to the protein kinase superfamily. Ser/Thr protein kinase family. GCN2 subfamily.</text>
</comment>
<name>A0A3P1V968_9STRE</name>
<dbReference type="CDD" id="cd14014">
    <property type="entry name" value="STKc_PknB_like"/>
    <property type="match status" value="1"/>
</dbReference>
<dbReference type="InterPro" id="IPR050339">
    <property type="entry name" value="CC_SR_Kinase"/>
</dbReference>
<evidence type="ECO:0000256" key="4">
    <source>
        <dbReference type="ARBA" id="ARBA00022741"/>
    </source>
</evidence>
<dbReference type="InterPro" id="IPR011009">
    <property type="entry name" value="Kinase-like_dom_sf"/>
</dbReference>
<dbReference type="InterPro" id="IPR000719">
    <property type="entry name" value="Prot_kinase_dom"/>
</dbReference>
<dbReference type="SMART" id="SM00220">
    <property type="entry name" value="S_TKc"/>
    <property type="match status" value="1"/>
</dbReference>
<sequence length="579" mass="67552">MVKLKVIKEKFIDNDYEFVGEGIQSGEGIVFKAIKEQKEFAIKIINNHSGSRTDRYEQEIKNVEKLDHPNVIKAQYGNFEFDGETVHYSIMPFYQNDLRKIIPELLDYKEIIKLLINLGEALKYIHSLGIIHRDLKPENILVGENGELVLTDFGIAHFKDSTLTSPEAMLSNRNYQASEQKIKGNAKNVTQSADVYAFGLIINECFTKNNPQGEDYPLISDVYPFLFEVDNLVEKMLNNIPENRLSINGVLSELKRIDTDLEEELESIRDGLSIPDELPDYFDKALIDEVLTKASQDIYFATLYTDLYPKRSQYNHNYHWEIGYQTSSYLKDWSIRLEILDICKRKYEYEMQYEDGPSLESLNLQNKDDLSLLDRLDSVLEKYNACGSRLSGQIKKYFSGLLNYHAIEVLDKIEDEHYVSQYVLEHICNAPILHLTFFLLQQGIEQNELIDNIDINWDRTVEYPAHLNESPLLNREDDYVQKYEIKIKQICEILRDRWGASYDYIGENIRFVFENKEKYDEFKVLALKLAKPHYVFEGDVLDIFHKEKVISTNEVILDLNKSFDVEITLAKILGLKRIR</sequence>
<proteinExistence type="inferred from homology"/>
<dbReference type="GO" id="GO:0005737">
    <property type="term" value="C:cytoplasm"/>
    <property type="evidence" value="ECO:0007669"/>
    <property type="project" value="TreeGrafter"/>
</dbReference>
<reference evidence="12 13" key="1">
    <citation type="submission" date="2018-11" db="EMBL/GenBank/DDBJ databases">
        <title>Genomes From Bacteria Associated with the Canine Oral Cavity: a Test Case for Automated Genome-Based Taxonomic Assignment.</title>
        <authorList>
            <person name="Coil D.A."/>
            <person name="Jospin G."/>
            <person name="Darling A.E."/>
            <person name="Wallis C."/>
            <person name="Davis I.J."/>
            <person name="Harris S."/>
            <person name="Eisen J.A."/>
            <person name="Holcombe L.J."/>
            <person name="O'Flynn C."/>
        </authorList>
    </citation>
    <scope>NUCLEOTIDE SEQUENCE [LARGE SCALE GENOMIC DNA]</scope>
    <source>
        <strain evidence="12 13">OH4621_COT-116</strain>
    </source>
</reference>
<comment type="catalytic activity">
    <reaction evidence="10">
        <text>L-seryl-[protein] + ATP = O-phospho-L-seryl-[protein] + ADP + H(+)</text>
        <dbReference type="Rhea" id="RHEA:17989"/>
        <dbReference type="Rhea" id="RHEA-COMP:9863"/>
        <dbReference type="Rhea" id="RHEA-COMP:11604"/>
        <dbReference type="ChEBI" id="CHEBI:15378"/>
        <dbReference type="ChEBI" id="CHEBI:29999"/>
        <dbReference type="ChEBI" id="CHEBI:30616"/>
        <dbReference type="ChEBI" id="CHEBI:83421"/>
        <dbReference type="ChEBI" id="CHEBI:456216"/>
        <dbReference type="EC" id="2.7.11.1"/>
    </reaction>
    <physiologicalReaction direction="left-to-right" evidence="10">
        <dbReference type="Rhea" id="RHEA:17990"/>
    </physiologicalReaction>
</comment>
<evidence type="ECO:0000256" key="2">
    <source>
        <dbReference type="ARBA" id="ARBA00022527"/>
    </source>
</evidence>
<evidence type="ECO:0000256" key="9">
    <source>
        <dbReference type="ARBA" id="ARBA00048659"/>
    </source>
</evidence>